<keyword evidence="3" id="KW-0274">FAD</keyword>
<evidence type="ECO:0000313" key="8">
    <source>
        <dbReference type="Proteomes" id="UP000298179"/>
    </source>
</evidence>
<dbReference type="GO" id="GO:0033539">
    <property type="term" value="P:fatty acid beta-oxidation using acyl-CoA dehydrogenase"/>
    <property type="evidence" value="ECO:0007669"/>
    <property type="project" value="TreeGrafter"/>
</dbReference>
<dbReference type="InterPro" id="IPR050741">
    <property type="entry name" value="Acyl-CoA_dehydrogenase"/>
</dbReference>
<dbReference type="InterPro" id="IPR046373">
    <property type="entry name" value="Acyl-CoA_Oxase/DH_mid-dom_sf"/>
</dbReference>
<evidence type="ECO:0000256" key="3">
    <source>
        <dbReference type="ARBA" id="ARBA00022827"/>
    </source>
</evidence>
<dbReference type="Gene3D" id="2.40.110.10">
    <property type="entry name" value="Butyryl-CoA Dehydrogenase, subunit A, domain 2"/>
    <property type="match status" value="1"/>
</dbReference>
<dbReference type="InterPro" id="IPR009075">
    <property type="entry name" value="AcylCo_DH/oxidase_C"/>
</dbReference>
<evidence type="ECO:0000256" key="4">
    <source>
        <dbReference type="ARBA" id="ARBA00023002"/>
    </source>
</evidence>
<accession>A0A4Y8RB66</accession>
<comment type="similarity">
    <text evidence="1">Belongs to the acyl-CoA dehydrogenase family.</text>
</comment>
<proteinExistence type="inferred from homology"/>
<evidence type="ECO:0000259" key="6">
    <source>
        <dbReference type="Pfam" id="PF00441"/>
    </source>
</evidence>
<dbReference type="InterPro" id="IPR036250">
    <property type="entry name" value="AcylCo_DH-like_C"/>
</dbReference>
<keyword evidence="2" id="KW-0285">Flavoprotein</keyword>
<dbReference type="Gene3D" id="1.20.140.10">
    <property type="entry name" value="Butyryl-CoA Dehydrogenase, subunit A, domain 3"/>
    <property type="match status" value="1"/>
</dbReference>
<dbReference type="Pfam" id="PF00441">
    <property type="entry name" value="Acyl-CoA_dh_1"/>
    <property type="match status" value="1"/>
</dbReference>
<gene>
    <name evidence="7" type="ORF">E3C22_21595</name>
</gene>
<dbReference type="SUPFAM" id="SSF47203">
    <property type="entry name" value="Acyl-CoA dehydrogenase C-terminal domain-like"/>
    <property type="match status" value="1"/>
</dbReference>
<protein>
    <recommendedName>
        <fullName evidence="6">Acyl-CoA dehydrogenase/oxidase C-terminal domain-containing protein</fullName>
    </recommendedName>
</protein>
<dbReference type="GO" id="GO:0003995">
    <property type="term" value="F:acyl-CoA dehydrogenase activity"/>
    <property type="evidence" value="ECO:0007669"/>
    <property type="project" value="TreeGrafter"/>
</dbReference>
<evidence type="ECO:0000256" key="1">
    <source>
        <dbReference type="ARBA" id="ARBA00009347"/>
    </source>
</evidence>
<evidence type="ECO:0000313" key="7">
    <source>
        <dbReference type="EMBL" id="TFF18369.1"/>
    </source>
</evidence>
<keyword evidence="4" id="KW-0560">Oxidoreductase</keyword>
<dbReference type="InterPro" id="IPR009100">
    <property type="entry name" value="AcylCoA_DH/oxidase_NM_dom_sf"/>
</dbReference>
<dbReference type="OrthoDB" id="2986495at2"/>
<dbReference type="PANTHER" id="PTHR48083">
    <property type="entry name" value="MEDIUM-CHAIN SPECIFIC ACYL-COA DEHYDROGENASE, MITOCHONDRIAL-RELATED"/>
    <property type="match status" value="1"/>
</dbReference>
<sequence>MRPRSSWKSRRAPSAGHLAVWPIACATGWTWRMPIGRISSRRRRPSSNVPGCGPICGPAGWKALPAIRISPAFSALRPMNGAPDGATAASGRFSSSASPRTSRMRRRACPSQRRSRNSPPISPAMRISAMRHETIIAKSRNVEGFDGLSKEIAAAVGGADDRDAFPAEGFDVLRKRGLCSRPPIGKGEGRSLLRLLAAVGQGDLGLGRLYEGHVNALDLVRRFGPPEIVRKVHALAEAGGLFGVWNTDQPGDPLTSRDGRLTGRKNFASGVDGLSHAIVTAPVPDGRQMFIVGLDAVAVDRSWWRPLGMTASGSHVVDFAPVPAEAITPLGVPGDYIAEPWFTGGAIRFSAVHVGGMRAVAQAAVDHLQASGRSGNPHQAHRLGRMGLALETGRLWLESAADAWDAAETAVGADPDGARLRAVANGFRTVVEQLAMEVLETAERAVGAAGFNAPHPLERLIPDLRTYLRQPNPDGALTGFADAFLAGEMAAGR</sequence>
<dbReference type="PANTHER" id="PTHR48083:SF37">
    <property type="entry name" value="DEHYDROGENASE, PUTATIVE-RELATED"/>
    <property type="match status" value="1"/>
</dbReference>
<comment type="caution">
    <text evidence="7">The sequence shown here is derived from an EMBL/GenBank/DDBJ whole genome shotgun (WGS) entry which is preliminary data.</text>
</comment>
<dbReference type="GO" id="GO:0005737">
    <property type="term" value="C:cytoplasm"/>
    <property type="evidence" value="ECO:0007669"/>
    <property type="project" value="TreeGrafter"/>
</dbReference>
<evidence type="ECO:0000256" key="5">
    <source>
        <dbReference type="SAM" id="MobiDB-lite"/>
    </source>
</evidence>
<dbReference type="EMBL" id="SOZD01000009">
    <property type="protein sequence ID" value="TFF18369.1"/>
    <property type="molecule type" value="Genomic_DNA"/>
</dbReference>
<feature type="region of interest" description="Disordered" evidence="5">
    <location>
        <begin position="83"/>
        <end position="123"/>
    </location>
</feature>
<organism evidence="7 8">
    <name type="scientific">Jiella endophytica</name>
    <dbReference type="NCBI Taxonomy" id="2558362"/>
    <lineage>
        <taxon>Bacteria</taxon>
        <taxon>Pseudomonadati</taxon>
        <taxon>Pseudomonadota</taxon>
        <taxon>Alphaproteobacteria</taxon>
        <taxon>Hyphomicrobiales</taxon>
        <taxon>Aurantimonadaceae</taxon>
        <taxon>Jiella</taxon>
    </lineage>
</organism>
<feature type="compositionally biased region" description="Polar residues" evidence="5">
    <location>
        <begin position="92"/>
        <end position="101"/>
    </location>
</feature>
<dbReference type="SUPFAM" id="SSF56645">
    <property type="entry name" value="Acyl-CoA dehydrogenase NM domain-like"/>
    <property type="match status" value="1"/>
</dbReference>
<feature type="domain" description="Acyl-CoA dehydrogenase/oxidase C-terminal" evidence="6">
    <location>
        <begin position="342"/>
        <end position="467"/>
    </location>
</feature>
<reference evidence="7 8" key="1">
    <citation type="submission" date="2019-03" db="EMBL/GenBank/DDBJ databases">
        <title>Jiella endophytica sp. nov., a novel endophytic bacterium isolated from root of Ficus microcarpa Linn. f.</title>
        <authorList>
            <person name="Tuo L."/>
        </authorList>
    </citation>
    <scope>NUCLEOTIDE SEQUENCE [LARGE SCALE GENOMIC DNA]</scope>
    <source>
        <strain evidence="7 8">CBS5Q-3</strain>
    </source>
</reference>
<evidence type="ECO:0000256" key="2">
    <source>
        <dbReference type="ARBA" id="ARBA00022630"/>
    </source>
</evidence>
<feature type="compositionally biased region" description="Basic residues" evidence="5">
    <location>
        <begin position="102"/>
        <end position="116"/>
    </location>
</feature>
<name>A0A4Y8RB66_9HYPH</name>
<dbReference type="Proteomes" id="UP000298179">
    <property type="component" value="Unassembled WGS sequence"/>
</dbReference>
<dbReference type="AlphaFoldDB" id="A0A4Y8RB66"/>
<keyword evidence="8" id="KW-1185">Reference proteome</keyword>